<feature type="compositionally biased region" description="Low complexity" evidence="1">
    <location>
        <begin position="14"/>
        <end position="23"/>
    </location>
</feature>
<dbReference type="EMBL" id="JABMIG020000359">
    <property type="protein sequence ID" value="KAL3780181.1"/>
    <property type="molecule type" value="Genomic_DNA"/>
</dbReference>
<name>A0ABD3NYC5_9STRA</name>
<gene>
    <name evidence="2" type="ORF">HJC23_013989</name>
</gene>
<feature type="region of interest" description="Disordered" evidence="1">
    <location>
        <begin position="1"/>
        <end position="23"/>
    </location>
</feature>
<organism evidence="2 3">
    <name type="scientific">Cyclotella cryptica</name>
    <dbReference type="NCBI Taxonomy" id="29204"/>
    <lineage>
        <taxon>Eukaryota</taxon>
        <taxon>Sar</taxon>
        <taxon>Stramenopiles</taxon>
        <taxon>Ochrophyta</taxon>
        <taxon>Bacillariophyta</taxon>
        <taxon>Coscinodiscophyceae</taxon>
        <taxon>Thalassiosirophycidae</taxon>
        <taxon>Stephanodiscales</taxon>
        <taxon>Stephanodiscaceae</taxon>
        <taxon>Cyclotella</taxon>
    </lineage>
</organism>
<accession>A0ABD3NYC5</accession>
<reference evidence="2 3" key="1">
    <citation type="journal article" date="2020" name="G3 (Bethesda)">
        <title>Improved Reference Genome for Cyclotella cryptica CCMP332, a Model for Cell Wall Morphogenesis, Salinity Adaptation, and Lipid Production in Diatoms (Bacillariophyta).</title>
        <authorList>
            <person name="Roberts W.R."/>
            <person name="Downey K.M."/>
            <person name="Ruck E.C."/>
            <person name="Traller J.C."/>
            <person name="Alverson A.J."/>
        </authorList>
    </citation>
    <scope>NUCLEOTIDE SEQUENCE [LARGE SCALE GENOMIC DNA]</scope>
    <source>
        <strain evidence="2 3">CCMP332</strain>
    </source>
</reference>
<evidence type="ECO:0000313" key="2">
    <source>
        <dbReference type="EMBL" id="KAL3780181.1"/>
    </source>
</evidence>
<dbReference type="AlphaFoldDB" id="A0ABD3NYC5"/>
<keyword evidence="3" id="KW-1185">Reference proteome</keyword>
<dbReference type="Proteomes" id="UP001516023">
    <property type="component" value="Unassembled WGS sequence"/>
</dbReference>
<evidence type="ECO:0000256" key="1">
    <source>
        <dbReference type="SAM" id="MobiDB-lite"/>
    </source>
</evidence>
<evidence type="ECO:0000313" key="3">
    <source>
        <dbReference type="Proteomes" id="UP001516023"/>
    </source>
</evidence>
<proteinExistence type="predicted"/>
<sequence length="267" mass="29592">MSYETETRAPKTRSGATTAAASDSDLAQAAAGLLSVRQSAPPIFPSGLTNADRSPANEGAALKSSVVCEQPNRVASTRLLPSTTDRAAGLRSLQAVESILRSQQSMIIPAHPLAGNGGMFTVEDQQAWKRARSCVYTARNRAKKVEQMKVLEEGIQFFKTELGIPIEPKVEEQEDTKKASKLKGVKRNVYLPPEEELKKMSDEEISEWKRKERLKRKRDANAAAAKQQQEKMLQLAIEHEVLHEQYKAKCKDSDKYNQLLGGQKATR</sequence>
<protein>
    <submittedName>
        <fullName evidence="2">Uncharacterized protein</fullName>
    </submittedName>
</protein>
<comment type="caution">
    <text evidence="2">The sequence shown here is derived from an EMBL/GenBank/DDBJ whole genome shotgun (WGS) entry which is preliminary data.</text>
</comment>